<organism evidence="3 4">
    <name type="scientific">Reticulomyxa filosa</name>
    <dbReference type="NCBI Taxonomy" id="46433"/>
    <lineage>
        <taxon>Eukaryota</taxon>
        <taxon>Sar</taxon>
        <taxon>Rhizaria</taxon>
        <taxon>Retaria</taxon>
        <taxon>Foraminifera</taxon>
        <taxon>Monothalamids</taxon>
        <taxon>Reticulomyxidae</taxon>
        <taxon>Reticulomyxa</taxon>
    </lineage>
</organism>
<dbReference type="InterPro" id="IPR001849">
    <property type="entry name" value="PH_domain"/>
</dbReference>
<dbReference type="Pfam" id="PF00169">
    <property type="entry name" value="PH"/>
    <property type="match status" value="1"/>
</dbReference>
<feature type="compositionally biased region" description="Polar residues" evidence="1">
    <location>
        <begin position="203"/>
        <end position="216"/>
    </location>
</feature>
<reference evidence="3 4" key="1">
    <citation type="journal article" date="2013" name="Curr. Biol.">
        <title>The Genome of the Foraminiferan Reticulomyxa filosa.</title>
        <authorList>
            <person name="Glockner G."/>
            <person name="Hulsmann N."/>
            <person name="Schleicher M."/>
            <person name="Noegel A.A."/>
            <person name="Eichinger L."/>
            <person name="Gallinger C."/>
            <person name="Pawlowski J."/>
            <person name="Sierra R."/>
            <person name="Euteneuer U."/>
            <person name="Pillet L."/>
            <person name="Moustafa A."/>
            <person name="Platzer M."/>
            <person name="Groth M."/>
            <person name="Szafranski K."/>
            <person name="Schliwa M."/>
        </authorList>
    </citation>
    <scope>NUCLEOTIDE SEQUENCE [LARGE SCALE GENOMIC DNA]</scope>
</reference>
<comment type="caution">
    <text evidence="3">The sequence shown here is derived from an EMBL/GenBank/DDBJ whole genome shotgun (WGS) entry which is preliminary data.</text>
</comment>
<evidence type="ECO:0000313" key="3">
    <source>
        <dbReference type="EMBL" id="ETO32484.1"/>
    </source>
</evidence>
<dbReference type="PROSITE" id="PS50003">
    <property type="entry name" value="PH_DOMAIN"/>
    <property type="match status" value="2"/>
</dbReference>
<dbReference type="Proteomes" id="UP000023152">
    <property type="component" value="Unassembled WGS sequence"/>
</dbReference>
<dbReference type="EMBL" id="ASPP01004174">
    <property type="protein sequence ID" value="ETO32484.1"/>
    <property type="molecule type" value="Genomic_DNA"/>
</dbReference>
<proteinExistence type="predicted"/>
<dbReference type="PANTHER" id="PTHR14336">
    <property type="entry name" value="TANDEM PH DOMAIN CONTAINING PROTEIN"/>
    <property type="match status" value="1"/>
</dbReference>
<dbReference type="OrthoDB" id="2157866at2759"/>
<accession>X6P328</accession>
<dbReference type="PANTHER" id="PTHR14336:SF8">
    <property type="entry name" value="PROTEIN OPY1"/>
    <property type="match status" value="1"/>
</dbReference>
<feature type="region of interest" description="Disordered" evidence="1">
    <location>
        <begin position="203"/>
        <end position="256"/>
    </location>
</feature>
<feature type="compositionally biased region" description="Acidic residues" evidence="1">
    <location>
        <begin position="154"/>
        <end position="172"/>
    </location>
</feature>
<dbReference type="AlphaFoldDB" id="X6P328"/>
<dbReference type="SMART" id="SM00233">
    <property type="entry name" value="PH"/>
    <property type="match status" value="1"/>
</dbReference>
<keyword evidence="4" id="KW-1185">Reference proteome</keyword>
<feature type="region of interest" description="Disordered" evidence="1">
    <location>
        <begin position="133"/>
        <end position="191"/>
    </location>
</feature>
<dbReference type="Gene3D" id="2.30.29.30">
    <property type="entry name" value="Pleckstrin-homology domain (PH domain)/Phosphotyrosine-binding domain (PTB)"/>
    <property type="match status" value="1"/>
</dbReference>
<feature type="compositionally biased region" description="Low complexity" evidence="1">
    <location>
        <begin position="217"/>
        <end position="230"/>
    </location>
</feature>
<evidence type="ECO:0000259" key="2">
    <source>
        <dbReference type="PROSITE" id="PS50003"/>
    </source>
</evidence>
<gene>
    <name evidence="3" type="ORF">RFI_04632</name>
</gene>
<protein>
    <recommendedName>
        <fullName evidence="2">PH domain-containing protein</fullName>
    </recommendedName>
</protein>
<dbReference type="InterPro" id="IPR011993">
    <property type="entry name" value="PH-like_dom_sf"/>
</dbReference>
<feature type="domain" description="PH" evidence="2">
    <location>
        <begin position="54"/>
        <end position="355"/>
    </location>
</feature>
<evidence type="ECO:0000313" key="4">
    <source>
        <dbReference type="Proteomes" id="UP000023152"/>
    </source>
</evidence>
<feature type="domain" description="PH" evidence="2">
    <location>
        <begin position="1"/>
        <end position="30"/>
    </location>
</feature>
<dbReference type="SUPFAM" id="SSF50729">
    <property type="entry name" value="PH domain-like"/>
    <property type="match status" value="2"/>
</dbReference>
<name>X6P328_RETFI</name>
<sequence>MKQSQRLWVLSAENEEECKQWMALCSKLCQGRVVHKFCLLSFVFCPWDNLFVHLHIIFGYLQKQGDKVPSWKRRYFVLFKNKILNYYGSHDNTTDNGVVGDIDLRRALWLREYTGDEETSFIQTFEPLRLSRRQKRSKPLADNSHTNCAPDSGTESELDLESELELELELELDSPSNSLRHEEDIRNSMRPKQVVSANDLLLSNHSTNLKPKQYDSNYYYNNNNNNNNNNKHNVQHGNSQERSQSVTDLPSAHSKVQGIKADAGEANLSSSFFSRFPLIQKVIPTLPLRHDVQVIDVKNRPKSYRFELATPGRTWFVYTIIREYIERRKKKKRQFSTESVQERNTWIVKIQRVLGGKLPIKVLLNGVVDIFVPHNGQHLIGKYANLFPSWLIMFDSRQLCQEMHNTIFFSETILRDYVKSKSSIMIPLKDSKLQVV</sequence>
<feature type="compositionally biased region" description="Polar residues" evidence="1">
    <location>
        <begin position="231"/>
        <end position="248"/>
    </location>
</feature>
<evidence type="ECO:0000256" key="1">
    <source>
        <dbReference type="SAM" id="MobiDB-lite"/>
    </source>
</evidence>
<dbReference type="InterPro" id="IPR051707">
    <property type="entry name" value="PI-Interact_SigTrans_Reg"/>
</dbReference>